<sequence length="376" mass="42755">MRRLALWLSLALYGTGACAGVAEAERQVREQRLDAARQTLETQLATAPQDRDARFLLARVLAWQGHAEQALPLYQRLLSEQPDNADYLLGQGQALLWAGFPQRALVPLERAERLAPGYTEVQQVIQQARAALSVPVTGAAPTVAAPATRRHELEISARQDWLDNGFDNWRSQRLDYASTQPEGLGWYAALLREQRFGEWDEGAELGAVVPLDENWALQPEIGYQPSPYFLPEWHADLRLQRRLPHGYLGALSLRRTEYATTRVDRLALAAERYWGNWRAGYTLNLTDVANAGTPIGHDLALDYYYDGLSYAGLRLTAGEEEAVEERQVITSDVRAISLQGRHWFSRRWALTWEIGHHRQGDYYDRQWLQLGLRHAF</sequence>
<dbReference type="Pfam" id="PF14559">
    <property type="entry name" value="TPR_19"/>
    <property type="match status" value="1"/>
</dbReference>
<dbReference type="KEGG" id="pbm:CL52_00895"/>
<gene>
    <name evidence="4" type="ORF">CL52_00895</name>
    <name evidence="5" type="ORF">SAMN05660875_101184</name>
</gene>
<protein>
    <submittedName>
        <fullName evidence="5">Outer membrane protein, YaiO family</fullName>
    </submittedName>
</protein>
<evidence type="ECO:0000256" key="1">
    <source>
        <dbReference type="PROSITE-ProRule" id="PRU00339"/>
    </source>
</evidence>
<evidence type="ECO:0000256" key="2">
    <source>
        <dbReference type="SAM" id="SignalP"/>
    </source>
</evidence>
<evidence type="ECO:0000313" key="4">
    <source>
        <dbReference type="EMBL" id="AJE13666.1"/>
    </source>
</evidence>
<dbReference type="RefSeq" id="WP_043217884.1">
    <property type="nucleotide sequence ID" value="NZ_CP007511.1"/>
</dbReference>
<evidence type="ECO:0000259" key="3">
    <source>
        <dbReference type="Pfam" id="PF19413"/>
    </source>
</evidence>
<feature type="signal peptide" evidence="2">
    <location>
        <begin position="1"/>
        <end position="19"/>
    </location>
</feature>
<feature type="repeat" description="TPR" evidence="1">
    <location>
        <begin position="51"/>
        <end position="84"/>
    </location>
</feature>
<accession>A0A8D3XYN4</accession>
<dbReference type="AlphaFoldDB" id="A0A8D3XYN4"/>
<keyword evidence="1" id="KW-0802">TPR repeat</keyword>
<dbReference type="NCBIfam" id="TIGR04390">
    <property type="entry name" value="OMP_YaiO_dom"/>
    <property type="match status" value="1"/>
</dbReference>
<dbReference type="SUPFAM" id="SSF56935">
    <property type="entry name" value="Porins"/>
    <property type="match status" value="1"/>
</dbReference>
<dbReference type="Gene3D" id="1.25.40.10">
    <property type="entry name" value="Tetratricopeptide repeat domain"/>
    <property type="match status" value="1"/>
</dbReference>
<dbReference type="Proteomes" id="UP000031271">
    <property type="component" value="Chromosome"/>
</dbReference>
<dbReference type="EMBL" id="CP007511">
    <property type="protein sequence ID" value="AJE13666.1"/>
    <property type="molecule type" value="Genomic_DNA"/>
</dbReference>
<dbReference type="EMBL" id="FNHO01000001">
    <property type="protein sequence ID" value="SDL93797.1"/>
    <property type="molecule type" value="Genomic_DNA"/>
</dbReference>
<dbReference type="InterPro" id="IPR011990">
    <property type="entry name" value="TPR-like_helical_dom_sf"/>
</dbReference>
<keyword evidence="2" id="KW-0732">Signal</keyword>
<name>A0A8D3XYN4_9GAMM</name>
<dbReference type="Proteomes" id="UP000182276">
    <property type="component" value="Unassembled WGS sequence"/>
</dbReference>
<reference evidence="5 7" key="2">
    <citation type="submission" date="2016-10" db="EMBL/GenBank/DDBJ databases">
        <authorList>
            <person name="Varghese N."/>
            <person name="Submissions S."/>
        </authorList>
    </citation>
    <scope>NUCLEOTIDE SEQUENCE [LARGE SCALE GENOMIC DNA]</scope>
    <source>
        <strain evidence="5 7">DSM 6083</strain>
    </source>
</reference>
<reference evidence="4 6" key="3">
    <citation type="journal article" name="Genome Announc.">
        <title>Complete Genome Sequence of Pseudomonas balearica DSM 6083T.</title>
        <authorList>
            <person name="Bennasar-Figueras A."/>
            <person name="Salva-Serra F."/>
            <person name="Jaen-Luchoro D."/>
            <person name="Segui C."/>
            <person name="Aliaga F."/>
            <person name="Busquets A."/>
            <person name="Gomila M."/>
            <person name="Moore E.R."/>
            <person name="Lalucat J."/>
        </authorList>
    </citation>
    <scope>NUCLEOTIDE SEQUENCE [LARGE SCALE GENOMIC DNA]</scope>
    <source>
        <strain evidence="6">DSM 6083</strain>
        <strain evidence="4">DSM6083</strain>
    </source>
</reference>
<feature type="domain" description="YaiO beta-barrel" evidence="3">
    <location>
        <begin position="151"/>
        <end position="319"/>
    </location>
</feature>
<organism evidence="4 6">
    <name type="scientific">Stutzerimonas balearica DSM 6083</name>
    <dbReference type="NCBI Taxonomy" id="1123016"/>
    <lineage>
        <taxon>Bacteria</taxon>
        <taxon>Pseudomonadati</taxon>
        <taxon>Pseudomonadota</taxon>
        <taxon>Gammaproteobacteria</taxon>
        <taxon>Pseudomonadales</taxon>
        <taxon>Pseudomonadaceae</taxon>
        <taxon>Stutzerimonas</taxon>
    </lineage>
</organism>
<reference evidence="6" key="1">
    <citation type="submission" date="2014-03" db="EMBL/GenBank/DDBJ databases">
        <title>Complete genome of Pseudomonas balearica DSM 6083T, a sewage water isolate from an enrichment with 2-methylnaphthalene.</title>
        <authorList>
            <person name="Salva-Serra F."/>
            <person name="Jaen-Luchoro D."/>
            <person name="Busquets A."/>
            <person name="Pena A."/>
            <person name="Gomila M."/>
            <person name="Bosch R."/>
            <person name="Nogales B."/>
            <person name="Garcia-Valdes E."/>
            <person name="Lalucat J."/>
            <person name="Bennasar A."/>
        </authorList>
    </citation>
    <scope>NUCLEOTIDE SEQUENCE [LARGE SCALE GENOMIC DNA]</scope>
    <source>
        <strain evidence="6">DSM 6083</strain>
    </source>
</reference>
<dbReference type="PROSITE" id="PS50005">
    <property type="entry name" value="TPR"/>
    <property type="match status" value="1"/>
</dbReference>
<feature type="chain" id="PRO_5034374957" evidence="2">
    <location>
        <begin position="20"/>
        <end position="376"/>
    </location>
</feature>
<evidence type="ECO:0000313" key="7">
    <source>
        <dbReference type="Proteomes" id="UP000182276"/>
    </source>
</evidence>
<dbReference type="PROSITE" id="PS51257">
    <property type="entry name" value="PROKAR_LIPOPROTEIN"/>
    <property type="match status" value="1"/>
</dbReference>
<keyword evidence="7" id="KW-1185">Reference proteome</keyword>
<dbReference type="InterPro" id="IPR030887">
    <property type="entry name" value="Beta-barrel_YaiO"/>
</dbReference>
<dbReference type="InterPro" id="IPR019734">
    <property type="entry name" value="TPR_rpt"/>
</dbReference>
<dbReference type="Pfam" id="PF19413">
    <property type="entry name" value="YaiO"/>
    <property type="match status" value="1"/>
</dbReference>
<proteinExistence type="predicted"/>
<dbReference type="GeneID" id="77258485"/>
<evidence type="ECO:0000313" key="6">
    <source>
        <dbReference type="Proteomes" id="UP000031271"/>
    </source>
</evidence>
<evidence type="ECO:0000313" key="5">
    <source>
        <dbReference type="EMBL" id="SDL93797.1"/>
    </source>
</evidence>
<dbReference type="SUPFAM" id="SSF48452">
    <property type="entry name" value="TPR-like"/>
    <property type="match status" value="1"/>
</dbReference>